<gene>
    <name evidence="2" type="ORF">BBI00_13760</name>
</gene>
<reference evidence="3" key="1">
    <citation type="submission" date="2016-07" db="EMBL/GenBank/DDBJ databases">
        <authorList>
            <person name="Florea S."/>
            <person name="Webb J.S."/>
            <person name="Jaromczyk J."/>
            <person name="Schardl C.L."/>
        </authorList>
    </citation>
    <scope>NUCLEOTIDE SEQUENCE [LARGE SCALE GENOMIC DNA]</scope>
    <source>
        <strain evidence="3">CC-VM-7</strain>
    </source>
</reference>
<proteinExistence type="predicted"/>
<dbReference type="STRING" id="651561.BBI00_13760"/>
<evidence type="ECO:0000259" key="1">
    <source>
        <dbReference type="Pfam" id="PF23296"/>
    </source>
</evidence>
<comment type="caution">
    <text evidence="2">The sequence shown here is derived from an EMBL/GenBank/DDBJ whole genome shotgun (WGS) entry which is preliminary data.</text>
</comment>
<dbReference type="AlphaFoldDB" id="A0A1B8ZUS2"/>
<dbReference type="RefSeq" id="WP_065399300.1">
    <property type="nucleotide sequence ID" value="NZ_CP033811.1"/>
</dbReference>
<dbReference type="Pfam" id="PF23296">
    <property type="entry name" value="DUF7079"/>
    <property type="match status" value="1"/>
</dbReference>
<protein>
    <recommendedName>
        <fullName evidence="1">DUF7079 domain-containing protein</fullName>
    </recommendedName>
</protein>
<sequence>MNFIRRFFKTGENTGDTWGMFRSSKSEIREFLVSLGQLSFADDSLTIKNYPFEPSIAYRQNTFPSEQIDDIDFTSSPPTCRIGNELLFLNAEQKTELEKFAGRNNIKTVKRPMIWEWILEPFLDTEFTPETDQKLTEILAKFGLTAEQVKNLRAEVETQMLKYNFDTMLWEWCGFDASDVLRAMRTKYQKAEFEDFYQRVMEIALLTEKE</sequence>
<accession>A0A1B8ZUS2</accession>
<name>A0A1B8ZUS2_9FLAO</name>
<feature type="domain" description="DUF7079" evidence="1">
    <location>
        <begin position="111"/>
        <end position="200"/>
    </location>
</feature>
<evidence type="ECO:0000313" key="3">
    <source>
        <dbReference type="Proteomes" id="UP000093432"/>
    </source>
</evidence>
<dbReference type="Proteomes" id="UP000093432">
    <property type="component" value="Unassembled WGS sequence"/>
</dbReference>
<organism evidence="2 3">
    <name type="scientific">Chryseobacterium arthrosphaerae</name>
    <dbReference type="NCBI Taxonomy" id="651561"/>
    <lineage>
        <taxon>Bacteria</taxon>
        <taxon>Pseudomonadati</taxon>
        <taxon>Bacteroidota</taxon>
        <taxon>Flavobacteriia</taxon>
        <taxon>Flavobacteriales</taxon>
        <taxon>Weeksellaceae</taxon>
        <taxon>Chryseobacterium group</taxon>
        <taxon>Chryseobacterium</taxon>
    </lineage>
</organism>
<dbReference type="InterPro" id="IPR055507">
    <property type="entry name" value="DUF7079"/>
</dbReference>
<dbReference type="EMBL" id="MAYG01000001">
    <property type="protein sequence ID" value="OCA75331.1"/>
    <property type="molecule type" value="Genomic_DNA"/>
</dbReference>
<evidence type="ECO:0000313" key="2">
    <source>
        <dbReference type="EMBL" id="OCA75331.1"/>
    </source>
</evidence>